<keyword evidence="4" id="KW-0969">Cilium</keyword>
<dbReference type="Proteomes" id="UP000011134">
    <property type="component" value="Unassembled WGS sequence"/>
</dbReference>
<evidence type="ECO:0000259" key="1">
    <source>
        <dbReference type="Pfam" id="PF16538"/>
    </source>
</evidence>
<gene>
    <name evidence="4" type="ORF">C942_01715</name>
</gene>
<feature type="domain" description="Flagellar assembly protein T middle" evidence="2">
    <location>
        <begin position="144"/>
        <end position="286"/>
    </location>
</feature>
<dbReference type="InterPro" id="IPR032388">
    <property type="entry name" value="FlgT_C"/>
</dbReference>
<dbReference type="InterPro" id="IPR038180">
    <property type="entry name" value="FlgT_N_sf"/>
</dbReference>
<dbReference type="Gene3D" id="3.40.50.10610">
    <property type="entry name" value="ABC-type transport auxiliary lipoprotein component"/>
    <property type="match status" value="1"/>
</dbReference>
<keyword evidence="4" id="KW-0966">Cell projection</keyword>
<dbReference type="InterPro" id="IPR032370">
    <property type="entry name" value="FlgT_N"/>
</dbReference>
<keyword evidence="5" id="KW-1185">Reference proteome</keyword>
<organism evidence="4 5">
    <name type="scientific">Photobacterium marinum</name>
    <dbReference type="NCBI Taxonomy" id="1056511"/>
    <lineage>
        <taxon>Bacteria</taxon>
        <taxon>Pseudomonadati</taxon>
        <taxon>Pseudomonadota</taxon>
        <taxon>Gammaproteobacteria</taxon>
        <taxon>Vibrionales</taxon>
        <taxon>Vibrionaceae</taxon>
        <taxon>Photobacterium</taxon>
    </lineage>
</organism>
<evidence type="ECO:0000259" key="3">
    <source>
        <dbReference type="Pfam" id="PF16548"/>
    </source>
</evidence>
<dbReference type="InterPro" id="IPR032386">
    <property type="entry name" value="FlgT_M"/>
</dbReference>
<proteinExistence type="predicted"/>
<dbReference type="Gene3D" id="2.40.10.410">
    <property type="entry name" value="FlgT, C-terminal domain"/>
    <property type="match status" value="1"/>
</dbReference>
<feature type="domain" description="Flagellar assembly protein T C-terminal" evidence="1">
    <location>
        <begin position="329"/>
        <end position="405"/>
    </location>
</feature>
<dbReference type="Pfam" id="PF16548">
    <property type="entry name" value="FlgT_N"/>
    <property type="match status" value="1"/>
</dbReference>
<dbReference type="InterPro" id="IPR038165">
    <property type="entry name" value="FlgT_C_sf"/>
</dbReference>
<protein>
    <submittedName>
        <fullName evidence="4">Flagellar protein FlgT</fullName>
    </submittedName>
</protein>
<reference evidence="4 5" key="1">
    <citation type="submission" date="2012-12" db="EMBL/GenBank/DDBJ databases">
        <title>Genome Assembly of Photobacterium sp. AK15.</title>
        <authorList>
            <person name="Khatri I."/>
            <person name="Vaidya B."/>
            <person name="Srinivas T.N.R."/>
            <person name="Subramanian S."/>
            <person name="Pinnaka A."/>
        </authorList>
    </citation>
    <scope>NUCLEOTIDE SEQUENCE [LARGE SCALE GENOMIC DNA]</scope>
    <source>
        <strain evidence="4 5">AK15</strain>
    </source>
</reference>
<dbReference type="EMBL" id="AMZO01000020">
    <property type="protein sequence ID" value="ELR65143.1"/>
    <property type="molecule type" value="Genomic_DNA"/>
</dbReference>
<evidence type="ECO:0000313" key="5">
    <source>
        <dbReference type="Proteomes" id="UP000011134"/>
    </source>
</evidence>
<dbReference type="Gene3D" id="3.30.1660.40">
    <property type="entry name" value="FlgT, N-terminal domain"/>
    <property type="match status" value="1"/>
</dbReference>
<feature type="domain" description="Flagellar assembly protein T N-terminal" evidence="3">
    <location>
        <begin position="54"/>
        <end position="140"/>
    </location>
</feature>
<dbReference type="Pfam" id="PF16538">
    <property type="entry name" value="FlgT_C"/>
    <property type="match status" value="1"/>
</dbReference>
<dbReference type="AlphaFoldDB" id="L8JA92"/>
<evidence type="ECO:0000259" key="2">
    <source>
        <dbReference type="Pfam" id="PF16539"/>
    </source>
</evidence>
<dbReference type="Pfam" id="PF16539">
    <property type="entry name" value="FlgT_M"/>
    <property type="match status" value="1"/>
</dbReference>
<keyword evidence="4" id="KW-0282">Flagellum</keyword>
<accession>L8JA92</accession>
<comment type="caution">
    <text evidence="4">The sequence shown here is derived from an EMBL/GenBank/DDBJ whole genome shotgun (WGS) entry which is preliminary data.</text>
</comment>
<name>L8JA92_9GAMM</name>
<sequence>MHDVHILERRNSTFYLQLNTWQAIFVPKLNTMNRQLKKLLVSLSLFASFQANAAWMEVTGSAMMLESESTARINALEDAVYQAMSYVGADIASFSHLRPYLATDQEEYQFSGSEVRHVMVLDTKKKSGKYYLTARIDVYPSAKTCHKVQYKKGVLLGNFTITSPQHASMGGVYQLGNDFTQMLKRQIERKSQSFIVSGITRVPINTGQPTTLTMLAEDTDAQYIVNGQITDLTSTLDQNLLKSDKINRQFAATLQVIDGKTGELLLQNNYREIAQWPFSKVSQVDTRGARFWQSSYGQAVQRVSRNMMLDLETALSCRTSLPEVVNVFGNTVHINIGRIHGIKRGDQLKLWHSAGFIDQQGIPRNRMVQTDITLTAERVYEKSAELTIEQTELASSIQPGDLLTKQLP</sequence>
<evidence type="ECO:0000313" key="4">
    <source>
        <dbReference type="EMBL" id="ELR65143.1"/>
    </source>
</evidence>
<dbReference type="PATRIC" id="fig|1056511.3.peg.2791"/>